<proteinExistence type="inferred from homology"/>
<dbReference type="Pfam" id="PF13561">
    <property type="entry name" value="adh_short_C2"/>
    <property type="match status" value="1"/>
</dbReference>
<dbReference type="InterPro" id="IPR002347">
    <property type="entry name" value="SDR_fam"/>
</dbReference>
<evidence type="ECO:0000313" key="3">
    <source>
        <dbReference type="EMBL" id="OAA34395.1"/>
    </source>
</evidence>
<dbReference type="SUPFAM" id="SSF51735">
    <property type="entry name" value="NAD(P)-binding Rossmann-fold domains"/>
    <property type="match status" value="1"/>
</dbReference>
<dbReference type="AlphaFoldDB" id="A0A166RVY9"/>
<reference evidence="3 4" key="1">
    <citation type="journal article" date="2016" name="Genome Biol. Evol.">
        <title>Divergent and convergent evolution of fungal pathogenicity.</title>
        <authorList>
            <person name="Shang Y."/>
            <person name="Xiao G."/>
            <person name="Zheng P."/>
            <person name="Cen K."/>
            <person name="Zhan S."/>
            <person name="Wang C."/>
        </authorList>
    </citation>
    <scope>NUCLEOTIDE SEQUENCE [LARGE SCALE GENOMIC DNA]</scope>
    <source>
        <strain evidence="3 4">RCEF 3172</strain>
    </source>
</reference>
<dbReference type="InterPro" id="IPR036291">
    <property type="entry name" value="NAD(P)-bd_dom_sf"/>
</dbReference>
<protein>
    <submittedName>
        <fullName evidence="3">3-oxoacyl-[acyl-carrier-protein] reductase</fullName>
    </submittedName>
</protein>
<comment type="similarity">
    <text evidence="1">Belongs to the short-chain dehydrogenases/reductases (SDR) family.</text>
</comment>
<dbReference type="PRINTS" id="PR00081">
    <property type="entry name" value="GDHRDH"/>
</dbReference>
<comment type="caution">
    <text evidence="3">The sequence shown here is derived from an EMBL/GenBank/DDBJ whole genome shotgun (WGS) entry which is preliminary data.</text>
</comment>
<evidence type="ECO:0000256" key="2">
    <source>
        <dbReference type="ARBA" id="ARBA00023002"/>
    </source>
</evidence>
<gene>
    <name evidence="3" type="ORF">BBO_09232</name>
</gene>
<dbReference type="Proteomes" id="UP000076863">
    <property type="component" value="Unassembled WGS sequence"/>
</dbReference>
<dbReference type="OrthoDB" id="47007at2759"/>
<dbReference type="EMBL" id="AZHA01000055">
    <property type="protein sequence ID" value="OAA34395.1"/>
    <property type="molecule type" value="Genomic_DNA"/>
</dbReference>
<evidence type="ECO:0000313" key="4">
    <source>
        <dbReference type="Proteomes" id="UP000076863"/>
    </source>
</evidence>
<dbReference type="CDD" id="cd05233">
    <property type="entry name" value="SDR_c"/>
    <property type="match status" value="1"/>
</dbReference>
<dbReference type="PRINTS" id="PR00080">
    <property type="entry name" value="SDRFAMILY"/>
</dbReference>
<sequence>MADIDSLRMADKPELQQDLAGKVALVTGASRGIGRAIAFQLASRGASVLGTCASTASVQHIESIAQQVQELYKSSGHRAPVVVGIAANVLAHESPLLIAETLEKTFDGKLDILINNAAYYEFRQMGELDADYVQKLLLGNVHNLIMLMETCFKKGLIQPNSRIVNVSSDTTRTNLPFSEMFVFTCTKAAMESLTRSWSDILSRHETTLGTTVNTLAVGPTATDALLNAPVDLQTRATEVLRSGTSVAGGVGHPQDIADIAGLLASEKSRWINGSVVCATGGLTKIL</sequence>
<dbReference type="GO" id="GO:0016614">
    <property type="term" value="F:oxidoreductase activity, acting on CH-OH group of donors"/>
    <property type="evidence" value="ECO:0007669"/>
    <property type="project" value="UniProtKB-ARBA"/>
</dbReference>
<organism evidence="3 4">
    <name type="scientific">Beauveria brongniartii RCEF 3172</name>
    <dbReference type="NCBI Taxonomy" id="1081107"/>
    <lineage>
        <taxon>Eukaryota</taxon>
        <taxon>Fungi</taxon>
        <taxon>Dikarya</taxon>
        <taxon>Ascomycota</taxon>
        <taxon>Pezizomycotina</taxon>
        <taxon>Sordariomycetes</taxon>
        <taxon>Hypocreomycetidae</taxon>
        <taxon>Hypocreales</taxon>
        <taxon>Cordycipitaceae</taxon>
        <taxon>Beauveria</taxon>
        <taxon>Beauveria brongniartii</taxon>
    </lineage>
</organism>
<dbReference type="PANTHER" id="PTHR48107:SF7">
    <property type="entry name" value="RE15974P"/>
    <property type="match status" value="1"/>
</dbReference>
<dbReference type="Gene3D" id="3.40.50.720">
    <property type="entry name" value="NAD(P)-binding Rossmann-like Domain"/>
    <property type="match status" value="1"/>
</dbReference>
<keyword evidence="2" id="KW-0560">Oxidoreductase</keyword>
<dbReference type="PANTHER" id="PTHR48107">
    <property type="entry name" value="NADPH-DEPENDENT ALDEHYDE REDUCTASE-LIKE PROTEIN, CHLOROPLASTIC-RELATED"/>
    <property type="match status" value="1"/>
</dbReference>
<name>A0A166RVY9_9HYPO</name>
<accession>A0A166RVY9</accession>
<evidence type="ECO:0000256" key="1">
    <source>
        <dbReference type="ARBA" id="ARBA00006484"/>
    </source>
</evidence>
<keyword evidence="4" id="KW-1185">Reference proteome</keyword>